<comment type="caution">
    <text evidence="3">The sequence shown here is derived from an EMBL/GenBank/DDBJ whole genome shotgun (WGS) entry which is preliminary data.</text>
</comment>
<dbReference type="Pfam" id="PF18291">
    <property type="entry name" value="HU-HIG"/>
    <property type="match status" value="1"/>
</dbReference>
<dbReference type="HOGENOM" id="CLU_078159_1_0_10"/>
<dbReference type="SUPFAM" id="SSF47729">
    <property type="entry name" value="IHF-like DNA-binding proteins"/>
    <property type="match status" value="1"/>
</dbReference>
<protein>
    <submittedName>
        <fullName evidence="3">DNA-binding protein</fullName>
    </submittedName>
</protein>
<evidence type="ECO:0000259" key="2">
    <source>
        <dbReference type="Pfam" id="PF18291"/>
    </source>
</evidence>
<dbReference type="eggNOG" id="COG0776">
    <property type="taxonomic scope" value="Bacteria"/>
</dbReference>
<gene>
    <name evidence="3" type="ORF">GCWU000325_02840</name>
</gene>
<sequence length="222" mass="25611">MHRVLSCRTQKRTEEYEQKNKYQLMTVAYKLLKIGGKLPKNKDLRIVVHENMTVGMDRMGKNIEKATTLTTADLTGSLDALKTEISYQLMEGNRVHLPGLGYFSLAVKGEICEDAKTHRFRLRNPEVRSVNFRAEKDFMRTLRQAQFENATYRSRLHTTPTPAEVDAALTRLFAAADYIFPNNLQTTLHLSKSMTYRLLRSLESEGKLRNVGSRYRKMYVKG</sequence>
<dbReference type="Gene3D" id="4.10.520.10">
    <property type="entry name" value="IHF-like DNA-binding proteins"/>
    <property type="match status" value="1"/>
</dbReference>
<keyword evidence="4" id="KW-1185">Reference proteome</keyword>
<evidence type="ECO:0000313" key="4">
    <source>
        <dbReference type="Proteomes" id="UP000003460"/>
    </source>
</evidence>
<dbReference type="STRING" id="626522.GCWU000325_02840"/>
<dbReference type="Proteomes" id="UP000003460">
    <property type="component" value="Unassembled WGS sequence"/>
</dbReference>
<dbReference type="EMBL" id="ACIJ02000031">
    <property type="protein sequence ID" value="EEX70298.1"/>
    <property type="molecule type" value="Genomic_DNA"/>
</dbReference>
<organism evidence="3 4">
    <name type="scientific">Alloprevotella tannerae ATCC 51259</name>
    <dbReference type="NCBI Taxonomy" id="626522"/>
    <lineage>
        <taxon>Bacteria</taxon>
        <taxon>Pseudomonadati</taxon>
        <taxon>Bacteroidota</taxon>
        <taxon>Bacteroidia</taxon>
        <taxon>Bacteroidales</taxon>
        <taxon>Prevotellaceae</taxon>
        <taxon>Alloprevotella</taxon>
    </lineage>
</organism>
<accession>C9LKR9</accession>
<reference evidence="3" key="1">
    <citation type="submission" date="2009-09" db="EMBL/GenBank/DDBJ databases">
        <authorList>
            <person name="Weinstock G."/>
            <person name="Sodergren E."/>
            <person name="Clifton S."/>
            <person name="Fulton L."/>
            <person name="Fulton B."/>
            <person name="Courtney L."/>
            <person name="Fronick C."/>
            <person name="Harrison M."/>
            <person name="Strong C."/>
            <person name="Farmer C."/>
            <person name="Delahaunty K."/>
            <person name="Markovic C."/>
            <person name="Hall O."/>
            <person name="Minx P."/>
            <person name="Tomlinson C."/>
            <person name="Mitreva M."/>
            <person name="Nelson J."/>
            <person name="Hou S."/>
            <person name="Wollam A."/>
            <person name="Pepin K.H."/>
            <person name="Johnson M."/>
            <person name="Bhonagiri V."/>
            <person name="Nash W.E."/>
            <person name="Warren W."/>
            <person name="Chinwalla A."/>
            <person name="Mardis E.R."/>
            <person name="Wilson R.K."/>
        </authorList>
    </citation>
    <scope>NUCLEOTIDE SEQUENCE [LARGE SCALE GENOMIC DNA]</scope>
    <source>
        <strain evidence="3">ATCC 51259</strain>
    </source>
</reference>
<proteinExistence type="predicted"/>
<name>C9LKR9_9BACT</name>
<evidence type="ECO:0000313" key="3">
    <source>
        <dbReference type="EMBL" id="EEX70298.1"/>
    </source>
</evidence>
<keyword evidence="1 3" id="KW-0238">DNA-binding</keyword>
<evidence type="ECO:0000256" key="1">
    <source>
        <dbReference type="ARBA" id="ARBA00023125"/>
    </source>
</evidence>
<dbReference type="InterPro" id="IPR041607">
    <property type="entry name" value="HU-HIG"/>
</dbReference>
<dbReference type="GO" id="GO:0003677">
    <property type="term" value="F:DNA binding"/>
    <property type="evidence" value="ECO:0007669"/>
    <property type="project" value="UniProtKB-KW"/>
</dbReference>
<feature type="domain" description="HU" evidence="2">
    <location>
        <begin position="25"/>
        <end position="149"/>
    </location>
</feature>
<dbReference type="AlphaFoldDB" id="C9LKR9"/>
<dbReference type="InterPro" id="IPR010992">
    <property type="entry name" value="IHF-like_DNA-bd_dom_sf"/>
</dbReference>